<dbReference type="PANTHER" id="PTHR43272:SF32">
    <property type="entry name" value="AMP-DEPENDENT SYNTHETASE_LIGASE DOMAIN-CONTAINING PROTEIN"/>
    <property type="match status" value="1"/>
</dbReference>
<comment type="catalytic activity">
    <reaction evidence="4">
        <text>a long-chain fatty acid + ATP + CoA = a long-chain fatty acyl-CoA + AMP + diphosphate</text>
        <dbReference type="Rhea" id="RHEA:15421"/>
        <dbReference type="ChEBI" id="CHEBI:30616"/>
        <dbReference type="ChEBI" id="CHEBI:33019"/>
        <dbReference type="ChEBI" id="CHEBI:57287"/>
        <dbReference type="ChEBI" id="CHEBI:57560"/>
        <dbReference type="ChEBI" id="CHEBI:83139"/>
        <dbReference type="ChEBI" id="CHEBI:456215"/>
        <dbReference type="EC" id="6.2.1.3"/>
    </reaction>
    <physiologicalReaction direction="left-to-right" evidence="4">
        <dbReference type="Rhea" id="RHEA:15422"/>
    </physiologicalReaction>
</comment>
<dbReference type="SUPFAM" id="SSF56801">
    <property type="entry name" value="Acetyl-CoA synthetase-like"/>
    <property type="match status" value="1"/>
</dbReference>
<evidence type="ECO:0000313" key="8">
    <source>
        <dbReference type="Proteomes" id="UP001308005"/>
    </source>
</evidence>
<dbReference type="PANTHER" id="PTHR43272">
    <property type="entry name" value="LONG-CHAIN-FATTY-ACID--COA LIGASE"/>
    <property type="match status" value="1"/>
</dbReference>
<evidence type="ECO:0000256" key="1">
    <source>
        <dbReference type="ARBA" id="ARBA00022598"/>
    </source>
</evidence>
<accession>A0ABU6CVA6</accession>
<name>A0ABU6CVA6_9GAMM</name>
<evidence type="ECO:0000259" key="6">
    <source>
        <dbReference type="Pfam" id="PF00501"/>
    </source>
</evidence>
<organism evidence="7 8">
    <name type="scientific">Candidatus Thiothrix phosphatis</name>
    <dbReference type="NCBI Taxonomy" id="3112415"/>
    <lineage>
        <taxon>Bacteria</taxon>
        <taxon>Pseudomonadati</taxon>
        <taxon>Pseudomonadota</taxon>
        <taxon>Gammaproteobacteria</taxon>
        <taxon>Thiotrichales</taxon>
        <taxon>Thiotrichaceae</taxon>
        <taxon>Thiothrix</taxon>
    </lineage>
</organism>
<dbReference type="Proteomes" id="UP001308005">
    <property type="component" value="Unassembled WGS sequence"/>
</dbReference>
<evidence type="ECO:0000256" key="2">
    <source>
        <dbReference type="ARBA" id="ARBA00022832"/>
    </source>
</evidence>
<sequence length="620" mass="67017">MSDSSTPSSIPNSRPAGGSPLPTVDAALEASGWTVPGMLLARNRLTPGEVALWQLSRAGEWVGSTWSDYCQAVAAASNGFRKLGLASGDRVGIMAASCREWDFVQLAVLAAGGVAVGLDPYGLDEHTREISCRCGFVGVVLAHPSLLDKIDDTVRQRIRFVVCLDAAGVAGVVPLAELLAEAHVGEEWNQALPDAAATIIFTSGTTGEPKGIEYSHRQMCLAASAILSAFPQVGEGSHLACWLPLSNLFQRMINLSAIGRGAQTYYVSDPREIMRYIKPIAPHLFIGVPRFYEKLHAGIQEFISQQPTWQQSLVHWALRVGDRWAAAVRLGQTQGVRSRLEFALADWLALRKLRGALGPNLRFMISGSAPMPVWLLERFHAMGLPILEAYGVSENIIPVSINRPDCFRFGSVGRAAPGSEVRLAEDGELLVRGPGVFSGYLGEAPSGNPLDADGYLRTGDFASIDGEGFITLVGRKSEIFKTSTGRRIAPTSIEGPLQQVSQLEHAVVFGARRAQPVALLVVAEAGWLTGQNDSFQHVRGQVLEACRHLPAYQWLAGLLITAQPLTIAGGELTANLKLRRQVIEKRHASALHDLYAQIDSAKGMPFEAWSPDRQTFYCSP</sequence>
<keyword evidence="8" id="KW-1185">Reference proteome</keyword>
<reference evidence="8" key="1">
    <citation type="submission" date="2023-07" db="EMBL/GenBank/DDBJ databases">
        <title>The carbon used by Thiothrix.</title>
        <authorList>
            <person name="Chen L."/>
        </authorList>
    </citation>
    <scope>NUCLEOTIDE SEQUENCE [LARGE SCALE GENOMIC DNA]</scope>
</reference>
<keyword evidence="1" id="KW-0436">Ligase</keyword>
<gene>
    <name evidence="7" type="ORF">VSS37_07070</name>
</gene>
<comment type="caution">
    <text evidence="7">The sequence shown here is derived from an EMBL/GenBank/DDBJ whole genome shotgun (WGS) entry which is preliminary data.</text>
</comment>
<dbReference type="InterPro" id="IPR042099">
    <property type="entry name" value="ANL_N_sf"/>
</dbReference>
<proteinExistence type="predicted"/>
<feature type="domain" description="AMP-dependent synthetase/ligase" evidence="6">
    <location>
        <begin position="45"/>
        <end position="441"/>
    </location>
</feature>
<dbReference type="PROSITE" id="PS00455">
    <property type="entry name" value="AMP_BINDING"/>
    <property type="match status" value="1"/>
</dbReference>
<dbReference type="Gene3D" id="3.30.300.30">
    <property type="match status" value="1"/>
</dbReference>
<dbReference type="EMBL" id="JAYMYJ010000056">
    <property type="protein sequence ID" value="MEB4590735.1"/>
    <property type="molecule type" value="Genomic_DNA"/>
</dbReference>
<dbReference type="InterPro" id="IPR045851">
    <property type="entry name" value="AMP-bd_C_sf"/>
</dbReference>
<dbReference type="InterPro" id="IPR000873">
    <property type="entry name" value="AMP-dep_synth/lig_dom"/>
</dbReference>
<protein>
    <submittedName>
        <fullName evidence="7">AMP-binding protein</fullName>
    </submittedName>
</protein>
<dbReference type="RefSeq" id="WP_324694099.1">
    <property type="nucleotide sequence ID" value="NZ_JAYMYJ010000056.1"/>
</dbReference>
<dbReference type="Pfam" id="PF23562">
    <property type="entry name" value="AMP-binding_C_3"/>
    <property type="match status" value="1"/>
</dbReference>
<keyword evidence="2" id="KW-0276">Fatty acid metabolism</keyword>
<dbReference type="Pfam" id="PF00501">
    <property type="entry name" value="AMP-binding"/>
    <property type="match status" value="1"/>
</dbReference>
<evidence type="ECO:0000256" key="3">
    <source>
        <dbReference type="ARBA" id="ARBA00023098"/>
    </source>
</evidence>
<feature type="region of interest" description="Disordered" evidence="5">
    <location>
        <begin position="1"/>
        <end position="21"/>
    </location>
</feature>
<keyword evidence="3" id="KW-0443">Lipid metabolism</keyword>
<feature type="compositionally biased region" description="Low complexity" evidence="5">
    <location>
        <begin position="1"/>
        <end position="15"/>
    </location>
</feature>
<dbReference type="Gene3D" id="3.40.50.12780">
    <property type="entry name" value="N-terminal domain of ligase-like"/>
    <property type="match status" value="1"/>
</dbReference>
<evidence type="ECO:0000313" key="7">
    <source>
        <dbReference type="EMBL" id="MEB4590735.1"/>
    </source>
</evidence>
<reference evidence="7 8" key="2">
    <citation type="submission" date="2024-01" db="EMBL/GenBank/DDBJ databases">
        <authorList>
            <person name="Xie X."/>
        </authorList>
    </citation>
    <scope>NUCLEOTIDE SEQUENCE [LARGE SCALE GENOMIC DNA]</scope>
    <source>
        <strain evidence="7">SCUT-1</strain>
    </source>
</reference>
<evidence type="ECO:0000256" key="5">
    <source>
        <dbReference type="SAM" id="MobiDB-lite"/>
    </source>
</evidence>
<evidence type="ECO:0000256" key="4">
    <source>
        <dbReference type="ARBA" id="ARBA00024484"/>
    </source>
</evidence>
<dbReference type="InterPro" id="IPR020845">
    <property type="entry name" value="AMP-binding_CS"/>
</dbReference>